<feature type="transmembrane region" description="Helical" evidence="2">
    <location>
        <begin position="49"/>
        <end position="67"/>
    </location>
</feature>
<dbReference type="PANTHER" id="PTHR37314">
    <property type="entry name" value="SLR0142 PROTEIN"/>
    <property type="match status" value="1"/>
</dbReference>
<dbReference type="RefSeq" id="WP_380123582.1">
    <property type="nucleotide sequence ID" value="NZ_JBHSIU010000054.1"/>
</dbReference>
<dbReference type="Pfam" id="PF06912">
    <property type="entry name" value="DUF1275"/>
    <property type="match status" value="1"/>
</dbReference>
<evidence type="ECO:0000313" key="4">
    <source>
        <dbReference type="Proteomes" id="UP001595912"/>
    </source>
</evidence>
<keyword evidence="2" id="KW-0472">Membrane</keyword>
<comment type="caution">
    <text evidence="3">The sequence shown here is derived from an EMBL/GenBank/DDBJ whole genome shotgun (WGS) entry which is preliminary data.</text>
</comment>
<sequence length="209" mass="21450">MRRTQWLLALAAGYVDGICLLFLGGVFGSVVVGNLVVLGVSAVQRLPETALRAAVSVAVYGGTALLARRVAPSRCLVGALLALCTLCGGWMVAHHDPRGLTQLPLLALAAIATGLQHAAARDPIDAAAAPPVVKGPALLPLACIPVGAVGAGLLLERVPWAGPLPAVLLVAIALVVGSLRPPAVAAPQARHREPARHHEPDLHHEPVRP</sequence>
<keyword evidence="2" id="KW-0812">Transmembrane</keyword>
<dbReference type="Proteomes" id="UP001595912">
    <property type="component" value="Unassembled WGS sequence"/>
</dbReference>
<name>A0ABV9W740_9ACTN</name>
<keyword evidence="2" id="KW-1133">Transmembrane helix</keyword>
<keyword evidence="4" id="KW-1185">Reference proteome</keyword>
<feature type="compositionally biased region" description="Basic and acidic residues" evidence="1">
    <location>
        <begin position="190"/>
        <end position="209"/>
    </location>
</feature>
<reference evidence="4" key="1">
    <citation type="journal article" date="2019" name="Int. J. Syst. Evol. Microbiol.">
        <title>The Global Catalogue of Microorganisms (GCM) 10K type strain sequencing project: providing services to taxonomists for standard genome sequencing and annotation.</title>
        <authorList>
            <consortium name="The Broad Institute Genomics Platform"/>
            <consortium name="The Broad Institute Genome Sequencing Center for Infectious Disease"/>
            <person name="Wu L."/>
            <person name="Ma J."/>
        </authorList>
    </citation>
    <scope>NUCLEOTIDE SEQUENCE [LARGE SCALE GENOMIC DNA]</scope>
    <source>
        <strain evidence="4">CGMCC 4.7152</strain>
    </source>
</reference>
<feature type="transmembrane region" description="Helical" evidence="2">
    <location>
        <begin position="160"/>
        <end position="179"/>
    </location>
</feature>
<feature type="transmembrane region" description="Helical" evidence="2">
    <location>
        <begin position="7"/>
        <end position="37"/>
    </location>
</feature>
<accession>A0ABV9W740</accession>
<dbReference type="PANTHER" id="PTHR37314:SF4">
    <property type="entry name" value="UPF0700 TRANSMEMBRANE PROTEIN YOAK"/>
    <property type="match status" value="1"/>
</dbReference>
<evidence type="ECO:0000256" key="1">
    <source>
        <dbReference type="SAM" id="MobiDB-lite"/>
    </source>
</evidence>
<evidence type="ECO:0000256" key="2">
    <source>
        <dbReference type="SAM" id="Phobius"/>
    </source>
</evidence>
<gene>
    <name evidence="3" type="ORF">ACFPIJ_40380</name>
</gene>
<dbReference type="InterPro" id="IPR010699">
    <property type="entry name" value="DUF1275"/>
</dbReference>
<organism evidence="3 4">
    <name type="scientific">Dactylosporangium cerinum</name>
    <dbReference type="NCBI Taxonomy" id="1434730"/>
    <lineage>
        <taxon>Bacteria</taxon>
        <taxon>Bacillati</taxon>
        <taxon>Actinomycetota</taxon>
        <taxon>Actinomycetes</taxon>
        <taxon>Micromonosporales</taxon>
        <taxon>Micromonosporaceae</taxon>
        <taxon>Dactylosporangium</taxon>
    </lineage>
</organism>
<proteinExistence type="predicted"/>
<feature type="region of interest" description="Disordered" evidence="1">
    <location>
        <begin position="186"/>
        <end position="209"/>
    </location>
</feature>
<protein>
    <submittedName>
        <fullName evidence="3">DUF1275 family protein</fullName>
    </submittedName>
</protein>
<evidence type="ECO:0000313" key="3">
    <source>
        <dbReference type="EMBL" id="MFC5004072.1"/>
    </source>
</evidence>
<feature type="transmembrane region" description="Helical" evidence="2">
    <location>
        <begin position="74"/>
        <end position="93"/>
    </location>
</feature>
<dbReference type="EMBL" id="JBHSIU010000054">
    <property type="protein sequence ID" value="MFC5004072.1"/>
    <property type="molecule type" value="Genomic_DNA"/>
</dbReference>